<keyword evidence="4" id="KW-1185">Reference proteome</keyword>
<name>A0ABW2G500_9ACTN</name>
<sequence length="69" mass="6652">MPTTLRGAAVGAVLAVLLGVAAPSAAARPATAETARPAGTAVRAAEDGTARARAASLGDAAWRDRLAAA</sequence>
<keyword evidence="2" id="KW-0732">Signal</keyword>
<evidence type="ECO:0000313" key="3">
    <source>
        <dbReference type="EMBL" id="MFC7183795.1"/>
    </source>
</evidence>
<accession>A0ABW2G500</accession>
<gene>
    <name evidence="3" type="ORF">ACFQMG_30040</name>
</gene>
<organism evidence="3 4">
    <name type="scientific">Kitasatospora paranensis</name>
    <dbReference type="NCBI Taxonomy" id="258053"/>
    <lineage>
        <taxon>Bacteria</taxon>
        <taxon>Bacillati</taxon>
        <taxon>Actinomycetota</taxon>
        <taxon>Actinomycetes</taxon>
        <taxon>Kitasatosporales</taxon>
        <taxon>Streptomycetaceae</taxon>
        <taxon>Kitasatospora</taxon>
    </lineage>
</organism>
<proteinExistence type="predicted"/>
<feature type="non-terminal residue" evidence="3">
    <location>
        <position position="69"/>
    </location>
</feature>
<dbReference type="Proteomes" id="UP001596435">
    <property type="component" value="Unassembled WGS sequence"/>
</dbReference>
<feature type="compositionally biased region" description="Low complexity" evidence="1">
    <location>
        <begin position="28"/>
        <end position="43"/>
    </location>
</feature>
<protein>
    <submittedName>
        <fullName evidence="3">Uncharacterized protein</fullName>
    </submittedName>
</protein>
<feature type="chain" id="PRO_5045418254" evidence="2">
    <location>
        <begin position="27"/>
        <end position="69"/>
    </location>
</feature>
<evidence type="ECO:0000256" key="2">
    <source>
        <dbReference type="SAM" id="SignalP"/>
    </source>
</evidence>
<feature type="region of interest" description="Disordered" evidence="1">
    <location>
        <begin position="28"/>
        <end position="47"/>
    </location>
</feature>
<evidence type="ECO:0000313" key="4">
    <source>
        <dbReference type="Proteomes" id="UP001596435"/>
    </source>
</evidence>
<reference evidence="4" key="1">
    <citation type="journal article" date="2019" name="Int. J. Syst. Evol. Microbiol.">
        <title>The Global Catalogue of Microorganisms (GCM) 10K type strain sequencing project: providing services to taxonomists for standard genome sequencing and annotation.</title>
        <authorList>
            <consortium name="The Broad Institute Genomics Platform"/>
            <consortium name="The Broad Institute Genome Sequencing Center for Infectious Disease"/>
            <person name="Wu L."/>
            <person name="Ma J."/>
        </authorList>
    </citation>
    <scope>NUCLEOTIDE SEQUENCE [LARGE SCALE GENOMIC DNA]</scope>
    <source>
        <strain evidence="4">CGMCC 1.12859</strain>
    </source>
</reference>
<evidence type="ECO:0000256" key="1">
    <source>
        <dbReference type="SAM" id="MobiDB-lite"/>
    </source>
</evidence>
<feature type="signal peptide" evidence="2">
    <location>
        <begin position="1"/>
        <end position="26"/>
    </location>
</feature>
<dbReference type="EMBL" id="JBHTAJ010000079">
    <property type="protein sequence ID" value="MFC7183795.1"/>
    <property type="molecule type" value="Genomic_DNA"/>
</dbReference>
<comment type="caution">
    <text evidence="3">The sequence shown here is derived from an EMBL/GenBank/DDBJ whole genome shotgun (WGS) entry which is preliminary data.</text>
</comment>